<name>A0A1C5HKY8_9ACTN</name>
<dbReference type="SUPFAM" id="SSF51735">
    <property type="entry name" value="NAD(P)-binding Rossmann-fold domains"/>
    <property type="match status" value="1"/>
</dbReference>
<dbReference type="Pfam" id="PF01370">
    <property type="entry name" value="Epimerase"/>
    <property type="match status" value="1"/>
</dbReference>
<keyword evidence="3" id="KW-1185">Reference proteome</keyword>
<dbReference type="PANTHER" id="PTHR48079:SF6">
    <property type="entry name" value="NAD(P)-BINDING DOMAIN-CONTAINING PROTEIN-RELATED"/>
    <property type="match status" value="1"/>
</dbReference>
<protein>
    <submittedName>
        <fullName evidence="2">Nucleoside-diphosphate-sugar epimerase</fullName>
    </submittedName>
</protein>
<dbReference type="EMBL" id="LT607750">
    <property type="protein sequence ID" value="SCG46638.1"/>
    <property type="molecule type" value="Genomic_DNA"/>
</dbReference>
<dbReference type="PANTHER" id="PTHR48079">
    <property type="entry name" value="PROTEIN YEEZ"/>
    <property type="match status" value="1"/>
</dbReference>
<proteinExistence type="predicted"/>
<gene>
    <name evidence="2" type="ORF">GA0070609_1810</name>
</gene>
<accession>A0A1C5HKY8</accession>
<dbReference type="Proteomes" id="UP000198217">
    <property type="component" value="Chromosome I"/>
</dbReference>
<reference evidence="2 3" key="1">
    <citation type="submission" date="2016-06" db="EMBL/GenBank/DDBJ databases">
        <authorList>
            <person name="Kjaerup R.B."/>
            <person name="Dalgaard T.S."/>
            <person name="Juul-Madsen H.R."/>
        </authorList>
    </citation>
    <scope>NUCLEOTIDE SEQUENCE [LARGE SCALE GENOMIC DNA]</scope>
    <source>
        <strain evidence="2 3">DSM 43904</strain>
    </source>
</reference>
<dbReference type="Gene3D" id="3.40.50.720">
    <property type="entry name" value="NAD(P)-binding Rossmann-like Domain"/>
    <property type="match status" value="1"/>
</dbReference>
<organism evidence="2 3">
    <name type="scientific">Micromonospora echinaurantiaca</name>
    <dbReference type="NCBI Taxonomy" id="47857"/>
    <lineage>
        <taxon>Bacteria</taxon>
        <taxon>Bacillati</taxon>
        <taxon>Actinomycetota</taxon>
        <taxon>Actinomycetes</taxon>
        <taxon>Micromonosporales</taxon>
        <taxon>Micromonosporaceae</taxon>
        <taxon>Micromonospora</taxon>
    </lineage>
</organism>
<feature type="domain" description="NAD-dependent epimerase/dehydratase" evidence="1">
    <location>
        <begin position="4"/>
        <end position="203"/>
    </location>
</feature>
<dbReference type="InterPro" id="IPR051783">
    <property type="entry name" value="NAD(P)-dependent_oxidoreduct"/>
</dbReference>
<evidence type="ECO:0000313" key="3">
    <source>
        <dbReference type="Proteomes" id="UP000198217"/>
    </source>
</evidence>
<dbReference type="GO" id="GO:0005737">
    <property type="term" value="C:cytoplasm"/>
    <property type="evidence" value="ECO:0007669"/>
    <property type="project" value="TreeGrafter"/>
</dbReference>
<dbReference type="GO" id="GO:0004029">
    <property type="term" value="F:aldehyde dehydrogenase (NAD+) activity"/>
    <property type="evidence" value="ECO:0007669"/>
    <property type="project" value="TreeGrafter"/>
</dbReference>
<dbReference type="InterPro" id="IPR001509">
    <property type="entry name" value="Epimerase_deHydtase"/>
</dbReference>
<dbReference type="RefSeq" id="WP_088993383.1">
    <property type="nucleotide sequence ID" value="NZ_LT607750.1"/>
</dbReference>
<dbReference type="AlphaFoldDB" id="A0A1C5HKY8"/>
<evidence type="ECO:0000313" key="2">
    <source>
        <dbReference type="EMBL" id="SCG46638.1"/>
    </source>
</evidence>
<dbReference type="InterPro" id="IPR036291">
    <property type="entry name" value="NAD(P)-bd_dom_sf"/>
</dbReference>
<evidence type="ECO:0000259" key="1">
    <source>
        <dbReference type="Pfam" id="PF01370"/>
    </source>
</evidence>
<sequence>MTAVLLTGATGRVGARFIPLLRARGLRLRLAVWNPAGGPAGGNRDLVVGDLTDPDTCRRAVEGMDAVVHIASAFTGIDAREADRLNHLATDRLAAAALAAGAHRFVQLSSYLIYRPTPGRATREDDPLRDPAGAPFPAAKLGAERAVAGYVDSPLGVCVLRVAYTYGEGDPHLVDAFAWARRAPAGQRLHLVHHADVRQSVLHALAAGATGVFNIADDAPVTAAELAELAGQVTLPHGESADAPVLDTDQFGGEVDTTAARAGLGFAPTYPSIHVAALAGAA</sequence>